<dbReference type="Proteomes" id="UP000886520">
    <property type="component" value="Chromosome 6"/>
</dbReference>
<feature type="repeat" description="PPR" evidence="2">
    <location>
        <begin position="152"/>
        <end position="186"/>
    </location>
</feature>
<dbReference type="PANTHER" id="PTHR47926">
    <property type="entry name" value="PENTATRICOPEPTIDE REPEAT-CONTAINING PROTEIN"/>
    <property type="match status" value="1"/>
</dbReference>
<evidence type="ECO:0008006" key="5">
    <source>
        <dbReference type="Google" id="ProtNLM"/>
    </source>
</evidence>
<organism evidence="3 4">
    <name type="scientific">Adiantum capillus-veneris</name>
    <name type="common">Maidenhair fern</name>
    <dbReference type="NCBI Taxonomy" id="13818"/>
    <lineage>
        <taxon>Eukaryota</taxon>
        <taxon>Viridiplantae</taxon>
        <taxon>Streptophyta</taxon>
        <taxon>Embryophyta</taxon>
        <taxon>Tracheophyta</taxon>
        <taxon>Polypodiopsida</taxon>
        <taxon>Polypodiidae</taxon>
        <taxon>Polypodiales</taxon>
        <taxon>Pteridineae</taxon>
        <taxon>Pteridaceae</taxon>
        <taxon>Vittarioideae</taxon>
        <taxon>Adiantum</taxon>
    </lineage>
</organism>
<comment type="caution">
    <text evidence="3">The sequence shown here is derived from an EMBL/GenBank/DDBJ whole genome shotgun (WGS) entry which is preliminary data.</text>
</comment>
<evidence type="ECO:0000256" key="2">
    <source>
        <dbReference type="PROSITE-ProRule" id="PRU00708"/>
    </source>
</evidence>
<feature type="repeat" description="PPR" evidence="2">
    <location>
        <begin position="487"/>
        <end position="521"/>
    </location>
</feature>
<keyword evidence="1" id="KW-0677">Repeat</keyword>
<dbReference type="InterPro" id="IPR002885">
    <property type="entry name" value="PPR_rpt"/>
</dbReference>
<sequence>MAAYLPWAPAKRLRVSASTSAPSSLLKGTQREGKLDFSKDGTNGSSQLCSNLPEEPASLVSLLRLHGKHKSLSAGKLLHAHIITSSYEHHILLANCLIGMYGACGSLHDAQHVFDRLPSPNVFSWNLLLHAYGRHASLADVRALFERIPHPDVCSWNTLIKLVSQHGCLDDTRVVFGRMPHRNVVSWNAMIAASSRPIKYCQDALFYFLQMQLEGVLPDKFTFVCVIDACMALRSLDIGKIVHVLSISVGSKGDPMVGTALINMYDKCGTTLDAFNVFKRIPCPDAIALTAMMASFSHNEQGEEALDLFHLMLQKGMRPDVISYVCALDACASLSTLEEGREMHSAVVHMDLGKNPVIETALVNMYGKGGSLFDANSIFCNMSFYDAIPWTVMIGVLAENQEHERALSLFYQMYFRGFCPDEVTFICILDVCAGLAAIDEGRIIYSAIIEKALEENVVVGNNIVNLHGKCGCLVDSRRVFDRLPIRNTLTWNIMLGACASVGNYLDTLLLFNEMKCEGKQVDEITCLCILMACSHAGLVEFGRYVFASIPLCHGVIYIRDHYVCMVDLLGRAGHLEEAEAFIESIPFAYFPMLWLCLLGACKTHGDIERGARAGKWCYDLDPTDPAACVVLLNMYS</sequence>
<feature type="repeat" description="PPR" evidence="2">
    <location>
        <begin position="386"/>
        <end position="420"/>
    </location>
</feature>
<dbReference type="GO" id="GO:0003723">
    <property type="term" value="F:RNA binding"/>
    <property type="evidence" value="ECO:0007669"/>
    <property type="project" value="InterPro"/>
</dbReference>
<dbReference type="PANTHER" id="PTHR47926:SF533">
    <property type="entry name" value="DYW DOMAIN-CONTAINING PROTEIN"/>
    <property type="match status" value="1"/>
</dbReference>
<evidence type="ECO:0000313" key="3">
    <source>
        <dbReference type="EMBL" id="KAI5079104.1"/>
    </source>
</evidence>
<evidence type="ECO:0000256" key="1">
    <source>
        <dbReference type="ARBA" id="ARBA00022737"/>
    </source>
</evidence>
<dbReference type="GO" id="GO:0048731">
    <property type="term" value="P:system development"/>
    <property type="evidence" value="ECO:0007669"/>
    <property type="project" value="UniProtKB-ARBA"/>
</dbReference>
<dbReference type="GO" id="GO:0009451">
    <property type="term" value="P:RNA modification"/>
    <property type="evidence" value="ECO:0007669"/>
    <property type="project" value="InterPro"/>
</dbReference>
<feature type="repeat" description="PPR" evidence="2">
    <location>
        <begin position="285"/>
        <end position="319"/>
    </location>
</feature>
<dbReference type="Gene3D" id="1.25.40.10">
    <property type="entry name" value="Tetratricopeptide repeat domain"/>
    <property type="match status" value="4"/>
</dbReference>
<name>A0A9D4ZKR5_ADICA</name>
<evidence type="ECO:0000313" key="4">
    <source>
        <dbReference type="Proteomes" id="UP000886520"/>
    </source>
</evidence>
<dbReference type="Pfam" id="PF01535">
    <property type="entry name" value="PPR"/>
    <property type="match status" value="5"/>
</dbReference>
<dbReference type="PROSITE" id="PS51375">
    <property type="entry name" value="PPR"/>
    <property type="match status" value="4"/>
</dbReference>
<dbReference type="NCBIfam" id="TIGR00756">
    <property type="entry name" value="PPR"/>
    <property type="match status" value="3"/>
</dbReference>
<reference evidence="3" key="1">
    <citation type="submission" date="2021-01" db="EMBL/GenBank/DDBJ databases">
        <title>Adiantum capillus-veneris genome.</title>
        <authorList>
            <person name="Fang Y."/>
            <person name="Liao Q."/>
        </authorList>
    </citation>
    <scope>NUCLEOTIDE SEQUENCE</scope>
    <source>
        <strain evidence="3">H3</strain>
        <tissue evidence="3">Leaf</tissue>
    </source>
</reference>
<dbReference type="FunFam" id="1.25.40.10:FF:000158">
    <property type="entry name" value="pentatricopeptide repeat-containing protein At2g33680"/>
    <property type="match status" value="1"/>
</dbReference>
<dbReference type="AlphaFoldDB" id="A0A9D4ZKR5"/>
<proteinExistence type="predicted"/>
<gene>
    <name evidence="3" type="ORF">GOP47_0006775</name>
</gene>
<dbReference type="EMBL" id="JABFUD020000006">
    <property type="protein sequence ID" value="KAI5079104.1"/>
    <property type="molecule type" value="Genomic_DNA"/>
</dbReference>
<dbReference type="Pfam" id="PF13041">
    <property type="entry name" value="PPR_2"/>
    <property type="match status" value="1"/>
</dbReference>
<protein>
    <recommendedName>
        <fullName evidence="5">Pentatricopeptide repeat-containing protein</fullName>
    </recommendedName>
</protein>
<dbReference type="OrthoDB" id="1887275at2759"/>
<accession>A0A9D4ZKR5</accession>
<dbReference type="InterPro" id="IPR011990">
    <property type="entry name" value="TPR-like_helical_dom_sf"/>
</dbReference>
<dbReference type="InterPro" id="IPR046960">
    <property type="entry name" value="PPR_At4g14850-like_plant"/>
</dbReference>
<keyword evidence="4" id="KW-1185">Reference proteome</keyword>